<keyword evidence="2" id="KW-0813">Transport</keyword>
<evidence type="ECO:0000256" key="4">
    <source>
        <dbReference type="ARBA" id="ARBA00022989"/>
    </source>
</evidence>
<evidence type="ECO:0000259" key="8">
    <source>
        <dbReference type="PROSITE" id="PS50042"/>
    </source>
</evidence>
<accession>A0AAU9I9N4</accession>
<evidence type="ECO:0000313" key="10">
    <source>
        <dbReference type="Proteomes" id="UP001162131"/>
    </source>
</evidence>
<comment type="caution">
    <text evidence="9">The sequence shown here is derived from an EMBL/GenBank/DDBJ whole genome shotgun (WGS) entry which is preliminary data.</text>
</comment>
<dbReference type="SUPFAM" id="SSF51206">
    <property type="entry name" value="cAMP-binding domain-like"/>
    <property type="match status" value="1"/>
</dbReference>
<dbReference type="PROSITE" id="PS50042">
    <property type="entry name" value="CNMP_BINDING_3"/>
    <property type="match status" value="1"/>
</dbReference>
<dbReference type="InterPro" id="IPR000595">
    <property type="entry name" value="cNMP-bd_dom"/>
</dbReference>
<dbReference type="Gene3D" id="2.60.120.10">
    <property type="entry name" value="Jelly Rolls"/>
    <property type="match status" value="1"/>
</dbReference>
<dbReference type="Proteomes" id="UP001162131">
    <property type="component" value="Unassembled WGS sequence"/>
</dbReference>
<protein>
    <recommendedName>
        <fullName evidence="8">Cyclic nucleotide-binding domain-containing protein</fullName>
    </recommendedName>
</protein>
<feature type="transmembrane region" description="Helical" evidence="7">
    <location>
        <begin position="39"/>
        <end position="61"/>
    </location>
</feature>
<keyword evidence="5" id="KW-0406">Ion transport</keyword>
<proteinExistence type="predicted"/>
<feature type="transmembrane region" description="Helical" evidence="7">
    <location>
        <begin position="186"/>
        <end position="207"/>
    </location>
</feature>
<dbReference type="SMART" id="SM00100">
    <property type="entry name" value="cNMP"/>
    <property type="match status" value="1"/>
</dbReference>
<evidence type="ECO:0000256" key="5">
    <source>
        <dbReference type="ARBA" id="ARBA00023065"/>
    </source>
</evidence>
<keyword evidence="3 7" id="KW-0812">Transmembrane</keyword>
<keyword evidence="4 7" id="KW-1133">Transmembrane helix</keyword>
<dbReference type="Pfam" id="PF00520">
    <property type="entry name" value="Ion_trans"/>
    <property type="match status" value="1"/>
</dbReference>
<dbReference type="InterPro" id="IPR005821">
    <property type="entry name" value="Ion_trans_dom"/>
</dbReference>
<dbReference type="PANTHER" id="PTHR47823">
    <property type="entry name" value="ION_TRANS DOMAIN-CONTAINING PROTEIN"/>
    <property type="match status" value="1"/>
</dbReference>
<evidence type="ECO:0000256" key="1">
    <source>
        <dbReference type="ARBA" id="ARBA00004141"/>
    </source>
</evidence>
<dbReference type="GO" id="GO:0016020">
    <property type="term" value="C:membrane"/>
    <property type="evidence" value="ECO:0007669"/>
    <property type="project" value="UniProtKB-SubCell"/>
</dbReference>
<evidence type="ECO:0000313" key="9">
    <source>
        <dbReference type="EMBL" id="CAG9310257.1"/>
    </source>
</evidence>
<sequence>MEKSRNCDLSTKRDLEPDDYDEVDFPKYLFHPGKLFKTIWNMIISALLLYTAFGMTFVLSFYETSMYDSWWYVENVLNGVFFCDILITFNSAYEADEVIITNRWKIAWNYITGWFWIDLIACFPFYLWSGNGNTSYSGLLRLARLPRLVKLLRLSRLFKMMKGSRNNEFMQKVEEFLSIKRSAMRLCSFILLVIVLLHLVACLFNYASKFEDYSYKTWVVVNNFQDFETGSLYLRALYWALTTLVTVGYGDITAQNTTERLVSIIWMAFVLFFFTFAISSLSTMISGIDTKASVTEQKLALIEEFCNESGVGFALKKKLKDSLIYSTDRTGGSLYDKQSVFMELPRYLRYEVSMFMHQGAARTLSFFKDKDPVFVSSVVPFLINQHYAAGDIIYDEKDYPEEMYFVLKGRIGYVYSGEDSIIFKHLRADSYFGEIEMFKDINRRFTVKCMEPTELLVLEKKILKDVLTKFPRVALEMKKIADERDLSNLIAKTEMKEIAKLRKTGEITQFTHLELRKYIKDRCDEAKLSWKDEKQEEIDWAELYEKARVTKERVQKLKNLHDTLKSTVEKIAETWKSSC</sequence>
<organism evidence="9 10">
    <name type="scientific">Blepharisma stoltei</name>
    <dbReference type="NCBI Taxonomy" id="1481888"/>
    <lineage>
        <taxon>Eukaryota</taxon>
        <taxon>Sar</taxon>
        <taxon>Alveolata</taxon>
        <taxon>Ciliophora</taxon>
        <taxon>Postciliodesmatophora</taxon>
        <taxon>Heterotrichea</taxon>
        <taxon>Heterotrichida</taxon>
        <taxon>Blepharismidae</taxon>
        <taxon>Blepharisma</taxon>
    </lineage>
</organism>
<gene>
    <name evidence="9" type="ORF">BSTOLATCC_MIC1111</name>
</gene>
<dbReference type="SUPFAM" id="SSF81324">
    <property type="entry name" value="Voltage-gated potassium channels"/>
    <property type="match status" value="1"/>
</dbReference>
<keyword evidence="10" id="KW-1185">Reference proteome</keyword>
<reference evidence="9" key="1">
    <citation type="submission" date="2021-09" db="EMBL/GenBank/DDBJ databases">
        <authorList>
            <consortium name="AG Swart"/>
            <person name="Singh M."/>
            <person name="Singh A."/>
            <person name="Seah K."/>
            <person name="Emmerich C."/>
        </authorList>
    </citation>
    <scope>NUCLEOTIDE SEQUENCE</scope>
    <source>
        <strain evidence="9">ATCC30299</strain>
    </source>
</reference>
<evidence type="ECO:0000256" key="2">
    <source>
        <dbReference type="ARBA" id="ARBA00022448"/>
    </source>
</evidence>
<dbReference type="InterPro" id="IPR014710">
    <property type="entry name" value="RmlC-like_jellyroll"/>
</dbReference>
<dbReference type="Pfam" id="PF00027">
    <property type="entry name" value="cNMP_binding"/>
    <property type="match status" value="1"/>
</dbReference>
<feature type="transmembrane region" description="Helical" evidence="7">
    <location>
        <begin position="264"/>
        <end position="288"/>
    </location>
</feature>
<evidence type="ECO:0000256" key="6">
    <source>
        <dbReference type="ARBA" id="ARBA00023136"/>
    </source>
</evidence>
<dbReference type="PANTHER" id="PTHR47823:SF9">
    <property type="entry name" value="CHROMOSOME UNDETERMINED SCAFFOLD_10, WHOLE GENOME SHOTGUN SEQUENCE"/>
    <property type="match status" value="1"/>
</dbReference>
<dbReference type="GO" id="GO:0005216">
    <property type="term" value="F:monoatomic ion channel activity"/>
    <property type="evidence" value="ECO:0007669"/>
    <property type="project" value="InterPro"/>
</dbReference>
<feature type="transmembrane region" description="Helical" evidence="7">
    <location>
        <begin position="76"/>
        <end position="95"/>
    </location>
</feature>
<comment type="subcellular location">
    <subcellularLocation>
        <location evidence="1">Membrane</location>
        <topology evidence="1">Multi-pass membrane protein</topology>
    </subcellularLocation>
</comment>
<dbReference type="EMBL" id="CAJZBQ010000002">
    <property type="protein sequence ID" value="CAG9310257.1"/>
    <property type="molecule type" value="Genomic_DNA"/>
</dbReference>
<evidence type="ECO:0000256" key="7">
    <source>
        <dbReference type="SAM" id="Phobius"/>
    </source>
</evidence>
<feature type="domain" description="Cyclic nucleotide-binding" evidence="8">
    <location>
        <begin position="366"/>
        <end position="467"/>
    </location>
</feature>
<feature type="transmembrane region" description="Helical" evidence="7">
    <location>
        <begin position="107"/>
        <end position="128"/>
    </location>
</feature>
<dbReference type="Gene3D" id="1.10.287.70">
    <property type="match status" value="1"/>
</dbReference>
<dbReference type="AlphaFoldDB" id="A0AAU9I9N4"/>
<dbReference type="CDD" id="cd00038">
    <property type="entry name" value="CAP_ED"/>
    <property type="match status" value="1"/>
</dbReference>
<keyword evidence="6 7" id="KW-0472">Membrane</keyword>
<evidence type="ECO:0000256" key="3">
    <source>
        <dbReference type="ARBA" id="ARBA00022692"/>
    </source>
</evidence>
<dbReference type="InterPro" id="IPR018490">
    <property type="entry name" value="cNMP-bd_dom_sf"/>
</dbReference>
<name>A0AAU9I9N4_9CILI</name>